<feature type="domain" description="SWIM-type" evidence="2">
    <location>
        <begin position="55"/>
        <end position="87"/>
    </location>
</feature>
<keyword evidence="1" id="KW-0479">Metal-binding</keyword>
<dbReference type="PROSITE" id="PS50966">
    <property type="entry name" value="ZF_SWIM"/>
    <property type="match status" value="1"/>
</dbReference>
<evidence type="ECO:0000313" key="3">
    <source>
        <dbReference type="EMBL" id="PWA01346.1"/>
    </source>
</evidence>
<dbReference type="GO" id="GO:0008270">
    <property type="term" value="F:zinc ion binding"/>
    <property type="evidence" value="ECO:0007669"/>
    <property type="project" value="UniProtKB-KW"/>
</dbReference>
<keyword evidence="4" id="KW-1185">Reference proteome</keyword>
<comment type="caution">
    <text evidence="3">The sequence shown here is derived from an EMBL/GenBank/DDBJ whole genome shotgun (WGS) entry which is preliminary data.</text>
</comment>
<evidence type="ECO:0000313" key="4">
    <source>
        <dbReference type="Proteomes" id="UP000245591"/>
    </source>
</evidence>
<gene>
    <name evidence="3" type="ORF">BB558_002560</name>
</gene>
<dbReference type="Proteomes" id="UP000245591">
    <property type="component" value="Unassembled WGS sequence"/>
</dbReference>
<dbReference type="EMBL" id="MBFU01000185">
    <property type="protein sequence ID" value="PWA01346.1"/>
    <property type="molecule type" value="Genomic_DNA"/>
</dbReference>
<sequence length="141" mass="16411">MEDMSLSWNFLVTRYARNEMGKSSKNFKNFSFIETSTVDYIVSTKCRGNPVVENIIVLVNPVSCTCGYYNQFLLPCKHLLYIIKEKDLDKMQYVDKIWGKSTYLAYKEKTESLPVTLKSDFERSDCNKPDINRKPGRPKNV</sequence>
<keyword evidence="1" id="KW-0863">Zinc-finger</keyword>
<proteinExistence type="predicted"/>
<organism evidence="3 4">
    <name type="scientific">Smittium angustum</name>
    <dbReference type="NCBI Taxonomy" id="133377"/>
    <lineage>
        <taxon>Eukaryota</taxon>
        <taxon>Fungi</taxon>
        <taxon>Fungi incertae sedis</taxon>
        <taxon>Zoopagomycota</taxon>
        <taxon>Kickxellomycotina</taxon>
        <taxon>Harpellomycetes</taxon>
        <taxon>Harpellales</taxon>
        <taxon>Legeriomycetaceae</taxon>
        <taxon>Smittium</taxon>
    </lineage>
</organism>
<evidence type="ECO:0000259" key="2">
    <source>
        <dbReference type="PROSITE" id="PS50966"/>
    </source>
</evidence>
<evidence type="ECO:0000256" key="1">
    <source>
        <dbReference type="PROSITE-ProRule" id="PRU00325"/>
    </source>
</evidence>
<keyword evidence="1" id="KW-0862">Zinc</keyword>
<name>A0A2U1J8E8_SMIAN</name>
<protein>
    <recommendedName>
        <fullName evidence="2">SWIM-type domain-containing protein</fullName>
    </recommendedName>
</protein>
<dbReference type="Pfam" id="PF04434">
    <property type="entry name" value="SWIM"/>
    <property type="match status" value="1"/>
</dbReference>
<dbReference type="AlphaFoldDB" id="A0A2U1J8E8"/>
<dbReference type="InterPro" id="IPR007527">
    <property type="entry name" value="Znf_SWIM"/>
</dbReference>
<reference evidence="3 4" key="1">
    <citation type="journal article" date="2018" name="MBio">
        <title>Comparative Genomics Reveals the Core Gene Toolbox for the Fungus-Insect Symbiosis.</title>
        <authorList>
            <person name="Wang Y."/>
            <person name="Stata M."/>
            <person name="Wang W."/>
            <person name="Stajich J.E."/>
            <person name="White M.M."/>
            <person name="Moncalvo J.M."/>
        </authorList>
    </citation>
    <scope>NUCLEOTIDE SEQUENCE [LARGE SCALE GENOMIC DNA]</scope>
    <source>
        <strain evidence="3 4">AUS-126-30</strain>
    </source>
</reference>
<accession>A0A2U1J8E8</accession>